<keyword evidence="2" id="KW-1185">Reference proteome</keyword>
<evidence type="ECO:0000313" key="2">
    <source>
        <dbReference type="Proteomes" id="UP000430079"/>
    </source>
</evidence>
<reference evidence="1 2" key="1">
    <citation type="submission" date="2019-12" db="EMBL/GenBank/DDBJ databases">
        <title>Whole genome shotgun sequence of Streptomyces hygroscopicus subsp. glebosus NBRC 13786.</title>
        <authorList>
            <person name="Ichikawa N."/>
            <person name="Kimura A."/>
            <person name="Kitahashi Y."/>
            <person name="Komaki H."/>
            <person name="Tamura T."/>
        </authorList>
    </citation>
    <scope>NUCLEOTIDE SEQUENCE [LARGE SCALE GENOMIC DNA]</scope>
    <source>
        <strain evidence="1 2">NBRC 13786</strain>
    </source>
</reference>
<comment type="caution">
    <text evidence="1">The sequence shown here is derived from an EMBL/GenBank/DDBJ whole genome shotgun (WGS) entry which is preliminary data.</text>
</comment>
<accession>A0A640SM15</accession>
<organism evidence="1 2">
    <name type="scientific">Streptomyces glebosus</name>
    <dbReference type="NCBI Taxonomy" id="249580"/>
    <lineage>
        <taxon>Bacteria</taxon>
        <taxon>Bacillati</taxon>
        <taxon>Actinomycetota</taxon>
        <taxon>Actinomycetes</taxon>
        <taxon>Kitasatosporales</taxon>
        <taxon>Streptomycetaceae</taxon>
        <taxon>Streptomyces</taxon>
    </lineage>
</organism>
<evidence type="ECO:0000313" key="1">
    <source>
        <dbReference type="EMBL" id="GFE12030.1"/>
    </source>
</evidence>
<dbReference type="RefSeq" id="WP_190144604.1">
    <property type="nucleotide sequence ID" value="NZ_BLIO01000001.1"/>
</dbReference>
<proteinExistence type="predicted"/>
<evidence type="ECO:0008006" key="3">
    <source>
        <dbReference type="Google" id="ProtNLM"/>
    </source>
</evidence>
<dbReference type="AlphaFoldDB" id="A0A640SM15"/>
<protein>
    <recommendedName>
        <fullName evidence="3">DUF4240 domain-containing protein</fullName>
    </recommendedName>
</protein>
<dbReference type="EMBL" id="BLIO01000001">
    <property type="protein sequence ID" value="GFE12030.1"/>
    <property type="molecule type" value="Genomic_DNA"/>
</dbReference>
<sequence length="168" mass="18628">MFGPWSDIDEFTSRIENIIGGYPIGDPWATIELCISQLEADVDSDATVYWVLGVAAVGPWMEWCDERPDLVRRAEKALEGAVAVLREREGACTHDTHPWDGGPFGVPDDLTAFMYEIQEADEWEPDPEYPDDEAPYGADFGVRMRCPRNVAAFARNPAALSGMASDLD</sequence>
<gene>
    <name evidence="1" type="ORF">Sgleb_00770</name>
</gene>
<dbReference type="Proteomes" id="UP000430079">
    <property type="component" value="Unassembled WGS sequence"/>
</dbReference>
<name>A0A640SM15_9ACTN</name>